<accession>A0A2K8KL87</accession>
<keyword evidence="2 5" id="KW-0812">Transmembrane</keyword>
<dbReference type="EMBL" id="CP011797">
    <property type="protein sequence ID" value="ATX75677.1"/>
    <property type="molecule type" value="Genomic_DNA"/>
</dbReference>
<evidence type="ECO:0000256" key="2">
    <source>
        <dbReference type="ARBA" id="ARBA00022692"/>
    </source>
</evidence>
<dbReference type="GO" id="GO:0016020">
    <property type="term" value="C:membrane"/>
    <property type="evidence" value="ECO:0007669"/>
    <property type="project" value="UniProtKB-SubCell"/>
</dbReference>
<evidence type="ECO:0000256" key="1">
    <source>
        <dbReference type="ARBA" id="ARBA00004370"/>
    </source>
</evidence>
<gene>
    <name evidence="7" type="ORF">REIFOR_00507</name>
</gene>
<sequence>MTRLMGWVVVLAILLLLGGALAQMMIADAGVIMVAWHGWLIETTFWSGLALIISLLIALLGLVALWRKLGPTRMLSRYRLRRDQKAAKKETAIAITSWLDGDDDRALTALQRVANAGGSDRLPQAIALAIGLTQGEWPERYAAFVANDPELKLFAQTLQAERCWQAKDYGAFVTLLQAHSDLAQVSWLRERFWQALYEQAHYAALLTGVNEAAHIQPQLREHWLIKTVTAALQQAQGDETALVTILKPLAKAQRNLPDILVAEIRYLVSIGQHANAFKRAKNLLERPGQSEHSALLIDLQIANLDKLSWLENHTPVTCGPIFCRTLGLVNLQQQLWGSAQSWLEQGWQQQDRQSGLKLAELFEQRNMTDQAQRIYKQLAQRPHTNP</sequence>
<feature type="domain" description="HemY N-terminal" evidence="6">
    <location>
        <begin position="30"/>
        <end position="120"/>
    </location>
</feature>
<protein>
    <submittedName>
        <fullName evidence="7">Uncharacterized protein EC-HemY</fullName>
    </submittedName>
</protein>
<evidence type="ECO:0000313" key="7">
    <source>
        <dbReference type="EMBL" id="ATX75677.1"/>
    </source>
</evidence>
<evidence type="ECO:0000313" key="8">
    <source>
        <dbReference type="Proteomes" id="UP000229757"/>
    </source>
</evidence>
<evidence type="ECO:0000256" key="5">
    <source>
        <dbReference type="SAM" id="Phobius"/>
    </source>
</evidence>
<dbReference type="AlphaFoldDB" id="A0A2K8KL87"/>
<keyword evidence="4 5" id="KW-0472">Membrane</keyword>
<keyword evidence="8" id="KW-1185">Reference proteome</keyword>
<comment type="subcellular location">
    <subcellularLocation>
        <location evidence="1">Membrane</location>
    </subcellularLocation>
</comment>
<name>A0A2K8KL87_9GAMM</name>
<dbReference type="RefSeq" id="WP_100256062.1">
    <property type="nucleotide sequence ID" value="NZ_CP011797.1"/>
</dbReference>
<evidence type="ECO:0000256" key="4">
    <source>
        <dbReference type="ARBA" id="ARBA00023136"/>
    </source>
</evidence>
<proteinExistence type="predicted"/>
<dbReference type="Pfam" id="PF07219">
    <property type="entry name" value="HemY_N"/>
    <property type="match status" value="1"/>
</dbReference>
<dbReference type="Proteomes" id="UP000229757">
    <property type="component" value="Chromosome"/>
</dbReference>
<dbReference type="OrthoDB" id="7053339at2"/>
<organism evidence="7 8">
    <name type="scientific">Reinekea forsetii</name>
    <dbReference type="NCBI Taxonomy" id="1336806"/>
    <lineage>
        <taxon>Bacteria</taxon>
        <taxon>Pseudomonadati</taxon>
        <taxon>Pseudomonadota</taxon>
        <taxon>Gammaproteobacteria</taxon>
        <taxon>Oceanospirillales</taxon>
        <taxon>Saccharospirillaceae</taxon>
        <taxon>Reinekea</taxon>
    </lineage>
</organism>
<evidence type="ECO:0000256" key="3">
    <source>
        <dbReference type="ARBA" id="ARBA00022989"/>
    </source>
</evidence>
<evidence type="ECO:0000259" key="6">
    <source>
        <dbReference type="Pfam" id="PF07219"/>
    </source>
</evidence>
<dbReference type="KEGG" id="rfo:REIFOR_00507"/>
<feature type="transmembrane region" description="Helical" evidence="5">
    <location>
        <begin position="46"/>
        <end position="66"/>
    </location>
</feature>
<keyword evidence="3 5" id="KW-1133">Transmembrane helix</keyword>
<dbReference type="InterPro" id="IPR010817">
    <property type="entry name" value="HemY_N"/>
</dbReference>
<reference evidence="7 8" key="1">
    <citation type="journal article" date="2017" name="Environ. Microbiol.">
        <title>Genomic and physiological analyses of 'Reinekea forsetii' reveal a versatile opportunistic lifestyle during spring algae blooms.</title>
        <authorList>
            <person name="Avci B."/>
            <person name="Hahnke R.L."/>
            <person name="Chafee M."/>
            <person name="Fischer T."/>
            <person name="Gruber-Vodicka H."/>
            <person name="Tegetmeyer H.E."/>
            <person name="Harder J."/>
            <person name="Fuchs B.M."/>
            <person name="Amann R.I."/>
            <person name="Teeling H."/>
        </authorList>
    </citation>
    <scope>NUCLEOTIDE SEQUENCE [LARGE SCALE GENOMIC DNA]</scope>
    <source>
        <strain evidence="7 8">Hel1_31_D35</strain>
    </source>
</reference>